<organism evidence="3 4">
    <name type="scientific">Xylaria hypoxylon</name>
    <dbReference type="NCBI Taxonomy" id="37992"/>
    <lineage>
        <taxon>Eukaryota</taxon>
        <taxon>Fungi</taxon>
        <taxon>Dikarya</taxon>
        <taxon>Ascomycota</taxon>
        <taxon>Pezizomycotina</taxon>
        <taxon>Sordariomycetes</taxon>
        <taxon>Xylariomycetidae</taxon>
        <taxon>Xylariales</taxon>
        <taxon>Xylariaceae</taxon>
        <taxon>Xylaria</taxon>
    </lineage>
</organism>
<evidence type="ECO:0000256" key="2">
    <source>
        <dbReference type="SAM" id="Phobius"/>
    </source>
</evidence>
<feature type="region of interest" description="Disordered" evidence="1">
    <location>
        <begin position="192"/>
        <end position="211"/>
    </location>
</feature>
<gene>
    <name evidence="3" type="ORF">E0Z10_g9094</name>
</gene>
<keyword evidence="4" id="KW-1185">Reference proteome</keyword>
<accession>A0A4Z0Y795</accession>
<dbReference type="Proteomes" id="UP000297716">
    <property type="component" value="Unassembled WGS sequence"/>
</dbReference>
<keyword evidence="2" id="KW-0812">Transmembrane</keyword>
<dbReference type="AlphaFoldDB" id="A0A4Z0Y795"/>
<evidence type="ECO:0000313" key="4">
    <source>
        <dbReference type="Proteomes" id="UP000297716"/>
    </source>
</evidence>
<dbReference type="OrthoDB" id="5211263at2759"/>
<evidence type="ECO:0000256" key="1">
    <source>
        <dbReference type="SAM" id="MobiDB-lite"/>
    </source>
</evidence>
<proteinExistence type="predicted"/>
<feature type="region of interest" description="Disordered" evidence="1">
    <location>
        <begin position="217"/>
        <end position="239"/>
    </location>
</feature>
<protein>
    <submittedName>
        <fullName evidence="3">Uncharacterized protein</fullName>
    </submittedName>
</protein>
<feature type="transmembrane region" description="Helical" evidence="2">
    <location>
        <begin position="54"/>
        <end position="78"/>
    </location>
</feature>
<keyword evidence="2" id="KW-1133">Transmembrane helix</keyword>
<feature type="compositionally biased region" description="Basic and acidic residues" evidence="1">
    <location>
        <begin position="169"/>
        <end position="178"/>
    </location>
</feature>
<sequence length="239" mass="26693">MGLFSYRLSHTVTNWEKEESKGDVPVVEFVEIHRRILALDIVIYVQRRDKKYSLIGLGLDAALILFTIIPLIYAIIIYRRLLNYDDYHLPGNHKGFGFTNIEEAAEDRFSTHLAPPSPYDPTNQTLGITTTVTGGEPQQRGRSVSIGSRRISLSFSRNASVSPHPSPPVDERRASYDHKRDTQFEAYVARRASHRSSLGARDSGMSLQDDVKRALGDEFGFGDLPSPAERGTTTTNAKG</sequence>
<dbReference type="EMBL" id="SKBN01000270">
    <property type="protein sequence ID" value="TGJ79674.1"/>
    <property type="molecule type" value="Genomic_DNA"/>
</dbReference>
<feature type="region of interest" description="Disordered" evidence="1">
    <location>
        <begin position="156"/>
        <end position="178"/>
    </location>
</feature>
<name>A0A4Z0Y795_9PEZI</name>
<reference evidence="3 4" key="1">
    <citation type="submission" date="2019-03" db="EMBL/GenBank/DDBJ databases">
        <title>Draft genome sequence of Xylaria hypoxylon DSM 108379, a ubiquitous saprotrophic-parasitic fungi on hardwood.</title>
        <authorList>
            <person name="Buettner E."/>
            <person name="Leonhardt S."/>
            <person name="Gebauer A.M."/>
            <person name="Liers C."/>
            <person name="Hofrichter M."/>
            <person name="Kellner H."/>
        </authorList>
    </citation>
    <scope>NUCLEOTIDE SEQUENCE [LARGE SCALE GENOMIC DNA]</scope>
    <source>
        <strain evidence="3 4">DSM 108379</strain>
    </source>
</reference>
<feature type="non-terminal residue" evidence="3">
    <location>
        <position position="239"/>
    </location>
</feature>
<comment type="caution">
    <text evidence="3">The sequence shown here is derived from an EMBL/GenBank/DDBJ whole genome shotgun (WGS) entry which is preliminary data.</text>
</comment>
<dbReference type="STRING" id="37992.A0A4Z0Y795"/>
<evidence type="ECO:0000313" key="3">
    <source>
        <dbReference type="EMBL" id="TGJ79674.1"/>
    </source>
</evidence>
<keyword evidence="2" id="KW-0472">Membrane</keyword>